<feature type="compositionally biased region" description="Polar residues" evidence="1">
    <location>
        <begin position="248"/>
        <end position="258"/>
    </location>
</feature>
<proteinExistence type="predicted"/>
<organism evidence="2 3">
    <name type="scientific">Gymnopus androsaceus JB14</name>
    <dbReference type="NCBI Taxonomy" id="1447944"/>
    <lineage>
        <taxon>Eukaryota</taxon>
        <taxon>Fungi</taxon>
        <taxon>Dikarya</taxon>
        <taxon>Basidiomycota</taxon>
        <taxon>Agaricomycotina</taxon>
        <taxon>Agaricomycetes</taxon>
        <taxon>Agaricomycetidae</taxon>
        <taxon>Agaricales</taxon>
        <taxon>Marasmiineae</taxon>
        <taxon>Omphalotaceae</taxon>
        <taxon>Gymnopus</taxon>
    </lineage>
</organism>
<feature type="compositionally biased region" description="Polar residues" evidence="1">
    <location>
        <begin position="272"/>
        <end position="291"/>
    </location>
</feature>
<accession>A0A6A4HGW8</accession>
<reference evidence="2" key="1">
    <citation type="journal article" date="2019" name="Environ. Microbiol.">
        <title>Fungal ecological strategies reflected in gene transcription - a case study of two litter decomposers.</title>
        <authorList>
            <person name="Barbi F."/>
            <person name="Kohler A."/>
            <person name="Barry K."/>
            <person name="Baskaran P."/>
            <person name="Daum C."/>
            <person name="Fauchery L."/>
            <person name="Ihrmark K."/>
            <person name="Kuo A."/>
            <person name="LaButti K."/>
            <person name="Lipzen A."/>
            <person name="Morin E."/>
            <person name="Grigoriev I.V."/>
            <person name="Henrissat B."/>
            <person name="Lindahl B."/>
            <person name="Martin F."/>
        </authorList>
    </citation>
    <scope>NUCLEOTIDE SEQUENCE</scope>
    <source>
        <strain evidence="2">JB14</strain>
    </source>
</reference>
<dbReference type="AlphaFoldDB" id="A0A6A4HGW8"/>
<feature type="compositionally biased region" description="Low complexity" evidence="1">
    <location>
        <begin position="169"/>
        <end position="225"/>
    </location>
</feature>
<feature type="compositionally biased region" description="Pro residues" evidence="1">
    <location>
        <begin position="226"/>
        <end position="244"/>
    </location>
</feature>
<evidence type="ECO:0000313" key="3">
    <source>
        <dbReference type="Proteomes" id="UP000799118"/>
    </source>
</evidence>
<keyword evidence="3" id="KW-1185">Reference proteome</keyword>
<dbReference type="EMBL" id="ML769514">
    <property type="protein sequence ID" value="KAE9396374.1"/>
    <property type="molecule type" value="Genomic_DNA"/>
</dbReference>
<feature type="region of interest" description="Disordered" evidence="1">
    <location>
        <begin position="141"/>
        <end position="318"/>
    </location>
</feature>
<gene>
    <name evidence="2" type="ORF">BT96DRAFT_941704</name>
</gene>
<name>A0A6A4HGW8_9AGAR</name>
<dbReference type="Proteomes" id="UP000799118">
    <property type="component" value="Unassembled WGS sequence"/>
</dbReference>
<evidence type="ECO:0000256" key="1">
    <source>
        <dbReference type="SAM" id="MobiDB-lite"/>
    </source>
</evidence>
<protein>
    <submittedName>
        <fullName evidence="2">Uncharacterized protein</fullName>
    </submittedName>
</protein>
<sequence length="318" mass="33987">MNRQAVAVGFPGCWSDQMLRYMYDCTNSDDFTWPQDPEQLSIPAAGIEANPEDFIDTKKFRFPVILKAVEMLDVDAWFKLAVYLLTILSVDHPKPFMFREKADISARVEARRVKEEAERGTGQEIIDPIASMSTIQLLLNAPSDTPCKSDTDTMAKSPPETPPAETPKSLTAPTATPDSPTPPLTLKSPTATPDSPTPPLTLKSPTATPDSPTPPSTLKSPTATPKSPPPTQKLSTPTPPPPPVSSLDTATIAEQGSSAHPVGPATAENIATVLSSLVVTQGNDADQSANDNPPPPTDPSAEESPGSTNLTEMQRAWR</sequence>
<evidence type="ECO:0000313" key="2">
    <source>
        <dbReference type="EMBL" id="KAE9396374.1"/>
    </source>
</evidence>